<feature type="compositionally biased region" description="Acidic residues" evidence="1">
    <location>
        <begin position="414"/>
        <end position="430"/>
    </location>
</feature>
<name>A0A2S4UG77_9BASI</name>
<feature type="region of interest" description="Disordered" evidence="1">
    <location>
        <begin position="688"/>
        <end position="714"/>
    </location>
</feature>
<dbReference type="EMBL" id="PKSL01000302">
    <property type="protein sequence ID" value="POV96298.1"/>
    <property type="molecule type" value="Genomic_DNA"/>
</dbReference>
<feature type="compositionally biased region" description="Basic and acidic residues" evidence="1">
    <location>
        <begin position="431"/>
        <end position="440"/>
    </location>
</feature>
<feature type="domain" description="HAT C-terminal dimerisation" evidence="2">
    <location>
        <begin position="746"/>
        <end position="811"/>
    </location>
</feature>
<accession>A0A2S4UG77</accession>
<dbReference type="Proteomes" id="UP000239156">
    <property type="component" value="Unassembled WGS sequence"/>
</dbReference>
<dbReference type="EMBL" id="PKSL01000003">
    <property type="protein sequence ID" value="POW17346.1"/>
    <property type="molecule type" value="Genomic_DNA"/>
</dbReference>
<dbReference type="SUPFAM" id="SSF53098">
    <property type="entry name" value="Ribonuclease H-like"/>
    <property type="match status" value="1"/>
</dbReference>
<evidence type="ECO:0000259" key="2">
    <source>
        <dbReference type="Pfam" id="PF05699"/>
    </source>
</evidence>
<feature type="region of interest" description="Disordered" evidence="1">
    <location>
        <begin position="403"/>
        <end position="467"/>
    </location>
</feature>
<sequence>MRRPGFIATETDSRRALVGNRNVPKPGRKQTATTEDADEDGGNEDEVEEIALSGVIQVSKRTGRAVEVDLVQDSDEENQKAATAKAPRDKTKDRDGFDHAVLYFYPPGEGPKQAPGELAHACRWCPKEYMATDRSTSNLKTHRDGAIFKTSQRLPCPGRAKAIAAGASLPPTAAAVVSANSKEKAASSGTLIAYTTKGRFDNSTLNRLTVIWMIRQSLPWLRIEDFHLRVMLDYALHTSNLLSRTWAASQAHQLYLQQQARVIKLIQESDSQISLVSDVWTTKGSHVAFIGIACCYIDKGWKYVCEHLALKYISWHHNGKYLAAPFANVLIKHGLHAKISTTDSGSNNFTMAKAVAAKFRAFDSTQWDVVNNHHRCTCHVIALILGAGLRALSLSTKMVRPERSDQTFPTLETVTEEDEEEEDESEEIVEVIDHESHEEVVDPDDAETPLPEPGWEQEDDNSDVDESDLSGIGFTLKKIDYISRRIASSPQKQAEWKLWAKKLGFQGRGLIGGYGIRWNIAYNSRQRAYEGRRVIKQLLENESDKYAGKSAADHFFKSYELTSKEWEDINNLNQVLKEFLELTKRFEGDGPKLPMVLFEYVRLLDSLEKKKRAALSTSLEPMFDPMIKILKKYLNLALRCDTVVMATFLHPSWRMMLFTNRFPDHLTRIIGLTSKKFNERAALLKSLQPETLQPKNTQSETNATPEDSDSDAGEYNYYPVNNDAPLVNTEMERYNNGDFPMDRKGCVLGWWKAHCKDFPVMGSLARDYLACAPSSATIERTFSAAARVCASGRSGLRIQTIERCISSHMWLRSSVRLGGTFTDCQAIIDAANKNPKFSKYQTKKVKKNRAIRD</sequence>
<evidence type="ECO:0000256" key="1">
    <source>
        <dbReference type="SAM" id="MobiDB-lite"/>
    </source>
</evidence>
<feature type="region of interest" description="Disordered" evidence="1">
    <location>
        <begin position="1"/>
        <end position="45"/>
    </location>
</feature>
<dbReference type="VEuPathDB" id="FungiDB:PSHT_10438"/>
<dbReference type="Pfam" id="PF05699">
    <property type="entry name" value="Dimer_Tnp_hAT"/>
    <property type="match status" value="1"/>
</dbReference>
<dbReference type="PANTHER" id="PTHR47501:SF5">
    <property type="entry name" value="HAT C-TERMINAL DIMERISATION DOMAIN-CONTAINING PROTEIN"/>
    <property type="match status" value="1"/>
</dbReference>
<dbReference type="AlphaFoldDB" id="A0A2S4UG77"/>
<evidence type="ECO:0000313" key="4">
    <source>
        <dbReference type="EMBL" id="POW17346.1"/>
    </source>
</evidence>
<dbReference type="VEuPathDB" id="FungiDB:PSTT_00720"/>
<evidence type="ECO:0000313" key="5">
    <source>
        <dbReference type="Proteomes" id="UP000239156"/>
    </source>
</evidence>
<feature type="compositionally biased region" description="Acidic residues" evidence="1">
    <location>
        <begin position="35"/>
        <end position="45"/>
    </location>
</feature>
<gene>
    <name evidence="4" type="ORF">PSTT_00720</name>
    <name evidence="3" type="ORF">PSTT_15723</name>
</gene>
<reference evidence="3 5" key="1">
    <citation type="submission" date="2017-12" db="EMBL/GenBank/DDBJ databases">
        <title>Gene loss provides genomic basis for host adaptation in cereal stripe rust fungi.</title>
        <authorList>
            <person name="Xia C."/>
        </authorList>
    </citation>
    <scope>NUCLEOTIDE SEQUENCE [LARGE SCALE GENOMIC DNA]</scope>
    <source>
        <strain evidence="3 5">93-210</strain>
    </source>
</reference>
<feature type="compositionally biased region" description="Polar residues" evidence="1">
    <location>
        <begin position="688"/>
        <end position="705"/>
    </location>
</feature>
<proteinExistence type="predicted"/>
<dbReference type="InterPro" id="IPR012337">
    <property type="entry name" value="RNaseH-like_sf"/>
</dbReference>
<dbReference type="InterPro" id="IPR008906">
    <property type="entry name" value="HATC_C_dom"/>
</dbReference>
<feature type="compositionally biased region" description="Acidic residues" evidence="1">
    <location>
        <begin position="455"/>
        <end position="467"/>
    </location>
</feature>
<dbReference type="VEuPathDB" id="FungiDB:PSTT_15723"/>
<comment type="caution">
    <text evidence="3">The sequence shown here is derived from an EMBL/GenBank/DDBJ whole genome shotgun (WGS) entry which is preliminary data.</text>
</comment>
<keyword evidence="5" id="KW-1185">Reference proteome</keyword>
<evidence type="ECO:0000313" key="3">
    <source>
        <dbReference type="EMBL" id="POV96298.1"/>
    </source>
</evidence>
<organism evidence="3 5">
    <name type="scientific">Puccinia striiformis</name>
    <dbReference type="NCBI Taxonomy" id="27350"/>
    <lineage>
        <taxon>Eukaryota</taxon>
        <taxon>Fungi</taxon>
        <taxon>Dikarya</taxon>
        <taxon>Basidiomycota</taxon>
        <taxon>Pucciniomycotina</taxon>
        <taxon>Pucciniomycetes</taxon>
        <taxon>Pucciniales</taxon>
        <taxon>Pucciniaceae</taxon>
        <taxon>Puccinia</taxon>
    </lineage>
</organism>
<protein>
    <recommendedName>
        <fullName evidence="2">HAT C-terminal dimerisation domain-containing protein</fullName>
    </recommendedName>
</protein>
<dbReference type="GO" id="GO:0046983">
    <property type="term" value="F:protein dimerization activity"/>
    <property type="evidence" value="ECO:0007669"/>
    <property type="project" value="InterPro"/>
</dbReference>
<dbReference type="PANTHER" id="PTHR47501">
    <property type="entry name" value="TRANSPOSASE-RELATED"/>
    <property type="match status" value="1"/>
</dbReference>
<feature type="region of interest" description="Disordered" evidence="1">
    <location>
        <begin position="69"/>
        <end position="93"/>
    </location>
</feature>